<dbReference type="SUPFAM" id="SSF53383">
    <property type="entry name" value="PLP-dependent transferases"/>
    <property type="match status" value="1"/>
</dbReference>
<dbReference type="Pfam" id="PF00160">
    <property type="entry name" value="Pro_isomerase"/>
    <property type="match status" value="1"/>
</dbReference>
<protein>
    <submittedName>
        <fullName evidence="6">Aminotransferase</fullName>
    </submittedName>
</protein>
<dbReference type="Pfam" id="PF00155">
    <property type="entry name" value="Aminotran_1_2"/>
    <property type="match status" value="1"/>
</dbReference>
<dbReference type="GO" id="GO:0006520">
    <property type="term" value="P:amino acid metabolic process"/>
    <property type="evidence" value="ECO:0007669"/>
    <property type="project" value="TreeGrafter"/>
</dbReference>
<feature type="domain" description="PPIase cyclophilin-type" evidence="5">
    <location>
        <begin position="519"/>
        <end position="666"/>
    </location>
</feature>
<dbReference type="InterPro" id="IPR050478">
    <property type="entry name" value="Ethylene_sulfur-biosynth"/>
</dbReference>
<evidence type="ECO:0000256" key="1">
    <source>
        <dbReference type="ARBA" id="ARBA00001933"/>
    </source>
</evidence>
<keyword evidence="7" id="KW-1185">Reference proteome</keyword>
<keyword evidence="4" id="KW-0472">Membrane</keyword>
<dbReference type="InterPro" id="IPR029000">
    <property type="entry name" value="Cyclophilin-like_dom_sf"/>
</dbReference>
<dbReference type="Proteomes" id="UP001055439">
    <property type="component" value="Chromosome 3"/>
</dbReference>
<feature type="compositionally biased region" description="Low complexity" evidence="3">
    <location>
        <begin position="61"/>
        <end position="70"/>
    </location>
</feature>
<dbReference type="SUPFAM" id="SSF50891">
    <property type="entry name" value="Cyclophilin-like"/>
    <property type="match status" value="1"/>
</dbReference>
<dbReference type="InterPro" id="IPR020892">
    <property type="entry name" value="Cyclophilin-type_PPIase_CS"/>
</dbReference>
<evidence type="ECO:0000259" key="5">
    <source>
        <dbReference type="PROSITE" id="PS50072"/>
    </source>
</evidence>
<keyword evidence="2" id="KW-0663">Pyridoxal phosphate</keyword>
<name>A0A9E7FAV8_9LILI</name>
<dbReference type="GO" id="GO:0006457">
    <property type="term" value="P:protein folding"/>
    <property type="evidence" value="ECO:0007669"/>
    <property type="project" value="InterPro"/>
</dbReference>
<dbReference type="FunFam" id="2.40.100.10:FF:000026">
    <property type="entry name" value="Peptidyl-prolyl cis-trans isomerase"/>
    <property type="match status" value="1"/>
</dbReference>
<evidence type="ECO:0000256" key="3">
    <source>
        <dbReference type="SAM" id="MobiDB-lite"/>
    </source>
</evidence>
<dbReference type="Gene3D" id="2.40.100.10">
    <property type="entry name" value="Cyclophilin-like"/>
    <property type="match status" value="1"/>
</dbReference>
<dbReference type="CDD" id="cd00609">
    <property type="entry name" value="AAT_like"/>
    <property type="match status" value="1"/>
</dbReference>
<keyword evidence="4" id="KW-0812">Transmembrane</keyword>
<evidence type="ECO:0000256" key="4">
    <source>
        <dbReference type="SAM" id="Phobius"/>
    </source>
</evidence>
<evidence type="ECO:0000313" key="6">
    <source>
        <dbReference type="EMBL" id="URD92929.1"/>
    </source>
</evidence>
<dbReference type="InterPro" id="IPR002130">
    <property type="entry name" value="Cyclophilin-type_PPIase_dom"/>
</dbReference>
<proteinExistence type="predicted"/>
<dbReference type="Gene3D" id="3.90.1150.10">
    <property type="entry name" value="Aspartate Aminotransferase, domain 1"/>
    <property type="match status" value="1"/>
</dbReference>
<dbReference type="Gene3D" id="3.40.640.10">
    <property type="entry name" value="Type I PLP-dependent aspartate aminotransferase-like (Major domain)"/>
    <property type="match status" value="1"/>
</dbReference>
<evidence type="ECO:0000256" key="2">
    <source>
        <dbReference type="ARBA" id="ARBA00022898"/>
    </source>
</evidence>
<accession>A0A9E7FAV8</accession>
<dbReference type="EMBL" id="CP097505">
    <property type="protein sequence ID" value="URD92929.1"/>
    <property type="molecule type" value="Genomic_DNA"/>
</dbReference>
<dbReference type="PROSITE" id="PS00170">
    <property type="entry name" value="CSA_PPIASE_1"/>
    <property type="match status" value="1"/>
</dbReference>
<organism evidence="6 7">
    <name type="scientific">Musa troglodytarum</name>
    <name type="common">fe'i banana</name>
    <dbReference type="NCBI Taxonomy" id="320322"/>
    <lineage>
        <taxon>Eukaryota</taxon>
        <taxon>Viridiplantae</taxon>
        <taxon>Streptophyta</taxon>
        <taxon>Embryophyta</taxon>
        <taxon>Tracheophyta</taxon>
        <taxon>Spermatophyta</taxon>
        <taxon>Magnoliopsida</taxon>
        <taxon>Liliopsida</taxon>
        <taxon>Zingiberales</taxon>
        <taxon>Musaceae</taxon>
        <taxon>Musa</taxon>
    </lineage>
</organism>
<comment type="cofactor">
    <cofactor evidence="1">
        <name>pyridoxal 5'-phosphate</name>
        <dbReference type="ChEBI" id="CHEBI:597326"/>
    </cofactor>
</comment>
<dbReference type="OrthoDB" id="691673at2759"/>
<dbReference type="InterPro" id="IPR015422">
    <property type="entry name" value="PyrdxlP-dep_Trfase_small"/>
</dbReference>
<feature type="transmembrane region" description="Helical" evidence="4">
    <location>
        <begin position="15"/>
        <end position="35"/>
    </location>
</feature>
<dbReference type="CDD" id="cd01928">
    <property type="entry name" value="Cyclophilin_PPIL3_like"/>
    <property type="match status" value="1"/>
</dbReference>
<keyword evidence="6" id="KW-0032">Aminotransferase</keyword>
<dbReference type="PANTHER" id="PTHR43795:SF85">
    <property type="entry name" value="AMINOTRANSFERASE ACS10-RELATED"/>
    <property type="match status" value="1"/>
</dbReference>
<dbReference type="PRINTS" id="PR00753">
    <property type="entry name" value="ACCSYNTHASE"/>
</dbReference>
<sequence length="673" mass="73937">MRVIVPLQAVVQGRGGIVLGSLIPCALFYFLQLYIRRDRPSSSASNLPELAPIPRSLSRSLLSPRGSSGPARLSSRGASVARDDDNPYYVGLKRCAEDPYHQSSNPHGFMQLGLAENWLSLDMIRDWLISNVKEPLLLDEEGELSIHGLATYQPYDGLMDLKMAVAEFIGQVMQGSVSFHPSQIVLTAGASPAVEILSFCLADPGNAFLVPSPYYPGWDRDIKWRTGIELIPVPCRSTDNFSISIAALELAYNQAKKRGVKVCAVLVSNPSNPVGNLIDRETLYDLLDFVMEKNIHLISDEVFAGSTYGNDRFVSVAEVLDSENFDRRRVHIIYGLSKDLCVPGFRVGVIYSYNENVLAAASKLARFSSISTPTQCLLISILSNTKFITEYLKVNKERLCDMHALFVDGLKQLGINCASSSGGFYCWADMSMFIQSYNEKGELKLWDKLLNEAKINVTPGSSCHCIEPGWFRCCFTTLTKQDIPIATSVTEVQAPAAAAASHLYSPICRQPGPMSVTLHTNLGDIKCEVFCDEVPKTAENFLALCASGYYDGTIFHRNIKGFMIQGGDPTGTGKGGTSIWGKKFNDEIRESLKHNARGILSMANSGPNTNGSQFFLTYAKQPHLNGLYTVFGKVIHGFEVLDLMEKTQTGPGDRPLAEIRLNRVTIHANPLAG</sequence>
<dbReference type="InterPro" id="IPR015424">
    <property type="entry name" value="PyrdxlP-dep_Trfase"/>
</dbReference>
<dbReference type="InterPro" id="IPR004839">
    <property type="entry name" value="Aminotransferase_I/II_large"/>
</dbReference>
<reference evidence="6" key="1">
    <citation type="submission" date="2022-05" db="EMBL/GenBank/DDBJ databases">
        <title>The Musa troglodytarum L. genome provides insights into the mechanism of non-climacteric behaviour and enrichment of carotenoids.</title>
        <authorList>
            <person name="Wang J."/>
        </authorList>
    </citation>
    <scope>NUCLEOTIDE SEQUENCE</scope>
    <source>
        <tissue evidence="6">Leaf</tissue>
    </source>
</reference>
<gene>
    <name evidence="6" type="ORF">MUK42_01223</name>
</gene>
<dbReference type="GO" id="GO:0030170">
    <property type="term" value="F:pyridoxal phosphate binding"/>
    <property type="evidence" value="ECO:0007669"/>
    <property type="project" value="InterPro"/>
</dbReference>
<dbReference type="AlphaFoldDB" id="A0A9E7FAV8"/>
<dbReference type="GO" id="GO:0008483">
    <property type="term" value="F:transaminase activity"/>
    <property type="evidence" value="ECO:0007669"/>
    <property type="project" value="UniProtKB-KW"/>
</dbReference>
<evidence type="ECO:0000313" key="7">
    <source>
        <dbReference type="Proteomes" id="UP001055439"/>
    </source>
</evidence>
<feature type="region of interest" description="Disordered" evidence="3">
    <location>
        <begin position="61"/>
        <end position="80"/>
    </location>
</feature>
<dbReference type="GO" id="GO:0003755">
    <property type="term" value="F:peptidyl-prolyl cis-trans isomerase activity"/>
    <property type="evidence" value="ECO:0007669"/>
    <property type="project" value="InterPro"/>
</dbReference>
<keyword evidence="4" id="KW-1133">Transmembrane helix</keyword>
<dbReference type="PROSITE" id="PS50072">
    <property type="entry name" value="CSA_PPIASE_2"/>
    <property type="match status" value="1"/>
</dbReference>
<keyword evidence="6" id="KW-0808">Transferase</keyword>
<dbReference type="InterPro" id="IPR015421">
    <property type="entry name" value="PyrdxlP-dep_Trfase_major"/>
</dbReference>
<dbReference type="PANTHER" id="PTHR43795">
    <property type="entry name" value="BIFUNCTIONAL ASPARTATE AMINOTRANSFERASE AND GLUTAMATE/ASPARTATE-PREPHENATE AMINOTRANSFERASE-RELATED"/>
    <property type="match status" value="1"/>
</dbReference>